<accession>A0A853EWA6</accession>
<dbReference type="PANTHER" id="PTHR30383:SF5">
    <property type="entry name" value="SGNH HYDROLASE-TYPE ESTERASE DOMAIN-CONTAINING PROTEIN"/>
    <property type="match status" value="1"/>
</dbReference>
<proteinExistence type="predicted"/>
<organism evidence="2 3">
    <name type="scientific">Sanguibacter inulinus</name>
    <dbReference type="NCBI Taxonomy" id="60922"/>
    <lineage>
        <taxon>Bacteria</taxon>
        <taxon>Bacillati</taxon>
        <taxon>Actinomycetota</taxon>
        <taxon>Actinomycetes</taxon>
        <taxon>Micrococcales</taxon>
        <taxon>Sanguibacteraceae</taxon>
        <taxon>Sanguibacter</taxon>
    </lineage>
</organism>
<evidence type="ECO:0000313" key="2">
    <source>
        <dbReference type="EMBL" id="NYS93168.1"/>
    </source>
</evidence>
<gene>
    <name evidence="2" type="ORF">HZZ10_06450</name>
</gene>
<dbReference type="InterPro" id="IPR051532">
    <property type="entry name" value="Ester_Hydrolysis_Enzymes"/>
</dbReference>
<dbReference type="GO" id="GO:0004622">
    <property type="term" value="F:phosphatidylcholine lysophospholipase activity"/>
    <property type="evidence" value="ECO:0007669"/>
    <property type="project" value="TreeGrafter"/>
</dbReference>
<dbReference type="Pfam" id="PF13472">
    <property type="entry name" value="Lipase_GDSL_2"/>
    <property type="match status" value="1"/>
</dbReference>
<comment type="caution">
    <text evidence="2">The sequence shown here is derived from an EMBL/GenBank/DDBJ whole genome shotgun (WGS) entry which is preliminary data.</text>
</comment>
<dbReference type="AlphaFoldDB" id="A0A853EWA6"/>
<dbReference type="SUPFAM" id="SSF52266">
    <property type="entry name" value="SGNH hydrolase"/>
    <property type="match status" value="1"/>
</dbReference>
<dbReference type="InterPro" id="IPR036514">
    <property type="entry name" value="SGNH_hydro_sf"/>
</dbReference>
<dbReference type="CDD" id="cd01834">
    <property type="entry name" value="SGNH_hydrolase_like_2"/>
    <property type="match status" value="1"/>
</dbReference>
<dbReference type="Gene3D" id="3.40.50.1110">
    <property type="entry name" value="SGNH hydrolase"/>
    <property type="match status" value="1"/>
</dbReference>
<dbReference type="Proteomes" id="UP000561011">
    <property type="component" value="Unassembled WGS sequence"/>
</dbReference>
<dbReference type="PANTHER" id="PTHR30383">
    <property type="entry name" value="THIOESTERASE 1/PROTEASE 1/LYSOPHOSPHOLIPASE L1"/>
    <property type="match status" value="1"/>
</dbReference>
<evidence type="ECO:0000259" key="1">
    <source>
        <dbReference type="Pfam" id="PF13472"/>
    </source>
</evidence>
<feature type="domain" description="SGNH hydrolase-type esterase" evidence="1">
    <location>
        <begin position="13"/>
        <end position="203"/>
    </location>
</feature>
<dbReference type="EMBL" id="JACBYE010000010">
    <property type="protein sequence ID" value="NYS93168.1"/>
    <property type="molecule type" value="Genomic_DNA"/>
</dbReference>
<name>A0A853EWA6_9MICO</name>
<reference evidence="2 3" key="1">
    <citation type="submission" date="2020-07" db="EMBL/GenBank/DDBJ databases">
        <title>MOT database genomes.</title>
        <authorList>
            <person name="Joseph S."/>
            <person name="Aduse-Opoku J."/>
            <person name="Hashim A."/>
            <person name="Wade W."/>
            <person name="Curtis M."/>
        </authorList>
    </citation>
    <scope>NUCLEOTIDE SEQUENCE [LARGE SCALE GENOMIC DNA]</scope>
    <source>
        <strain evidence="2 3">DSM 100099</strain>
    </source>
</reference>
<keyword evidence="3" id="KW-1185">Reference proteome</keyword>
<keyword evidence="2" id="KW-0378">Hydrolase</keyword>
<evidence type="ECO:0000313" key="3">
    <source>
        <dbReference type="Proteomes" id="UP000561011"/>
    </source>
</evidence>
<dbReference type="RefSeq" id="WP_179912884.1">
    <property type="nucleotide sequence ID" value="NZ_JACBYE010000010.1"/>
</dbReference>
<protein>
    <submittedName>
        <fullName evidence="2">SGNH/GDSL hydrolase family protein</fullName>
    </submittedName>
</protein>
<dbReference type="InterPro" id="IPR013830">
    <property type="entry name" value="SGNH_hydro"/>
</dbReference>
<sequence>MTLSIKAGSTVLFIGDSITEWGRDDSTGSLGHGYVQRAADLWAVVHPDHPVTVVNKGIGGNRVADLRARWTRDAIDVAPDVVTVMIGINDTWRAMDSGEVTTTEAYEADYRHILDRLVAETAAQLLLIEPFVLPVTPEQWAWRADLDPRIAVVRRLAAEYGATLIAADGLLNELAVNSRGDTPVSGFARYADDGVHLTDEGADALAVAWVGSAEPV</sequence>